<proteinExistence type="predicted"/>
<dbReference type="Pfam" id="PF12799">
    <property type="entry name" value="LRR_4"/>
    <property type="match status" value="2"/>
</dbReference>
<dbReference type="InterPro" id="IPR003591">
    <property type="entry name" value="Leu-rich_rpt_typical-subtyp"/>
</dbReference>
<evidence type="ECO:0000256" key="3">
    <source>
        <dbReference type="SAM" id="SignalP"/>
    </source>
</evidence>
<sequence length="354" mass="38466">MKHLRTKLSLTALSLVLCSGAWAQQVLQPSDNCRDHAASDIVTFADSVLEEEVREASSLGPQDMLSCGQAAQLTTLDASGSGARRSVSGSPEWSDPEHLFHDLAGIQNLTGLTNLALRNRGLSDISPLAGLTELTDLNLHTNWITDISPLRDLTKLVRLRVAENPLTDISALSELTELRVLRMHRHGDFIGGQNPRTHMGATGLLFTNAVIDISPLAKLTKLVDLNIHTQDISDLTPLSGLTSLIELRLAANSFTDLSPLRGLTSLQYLELTGNDITDITPLSSLTNLKQLDLRFNPDLGNIQALFENPGIGAGDIVELRHTNVSCTDQERLAEKGVEVRTELFSSCATANRQR</sequence>
<name>A0A2A4X081_9GAMM</name>
<gene>
    <name evidence="4" type="ORF">COB20_11705</name>
</gene>
<evidence type="ECO:0000313" key="5">
    <source>
        <dbReference type="Proteomes" id="UP000218767"/>
    </source>
</evidence>
<dbReference type="SUPFAM" id="SSF52058">
    <property type="entry name" value="L domain-like"/>
    <property type="match status" value="1"/>
</dbReference>
<feature type="chain" id="PRO_5012878938" description="Leucine-rich repeat domain-containing protein" evidence="3">
    <location>
        <begin position="24"/>
        <end position="354"/>
    </location>
</feature>
<dbReference type="InterPro" id="IPR001611">
    <property type="entry name" value="Leu-rich_rpt"/>
</dbReference>
<dbReference type="PANTHER" id="PTHR46652">
    <property type="entry name" value="LEUCINE-RICH REPEAT AND IQ DOMAIN-CONTAINING PROTEIN 1-RELATED"/>
    <property type="match status" value="1"/>
</dbReference>
<keyword evidence="1" id="KW-0433">Leucine-rich repeat</keyword>
<dbReference type="Gene3D" id="3.80.10.10">
    <property type="entry name" value="Ribonuclease Inhibitor"/>
    <property type="match status" value="2"/>
</dbReference>
<evidence type="ECO:0008006" key="6">
    <source>
        <dbReference type="Google" id="ProtNLM"/>
    </source>
</evidence>
<protein>
    <recommendedName>
        <fullName evidence="6">Leucine-rich repeat domain-containing protein</fullName>
    </recommendedName>
</protein>
<dbReference type="PANTHER" id="PTHR46652:SF3">
    <property type="entry name" value="LEUCINE-RICH REPEAT-CONTAINING PROTEIN 9"/>
    <property type="match status" value="1"/>
</dbReference>
<dbReference type="EMBL" id="NVUL01000064">
    <property type="protein sequence ID" value="PCI75950.1"/>
    <property type="molecule type" value="Genomic_DNA"/>
</dbReference>
<evidence type="ECO:0000256" key="2">
    <source>
        <dbReference type="ARBA" id="ARBA00022737"/>
    </source>
</evidence>
<dbReference type="InterPro" id="IPR025875">
    <property type="entry name" value="Leu-rich_rpt_4"/>
</dbReference>
<dbReference type="Proteomes" id="UP000218767">
    <property type="component" value="Unassembled WGS sequence"/>
</dbReference>
<dbReference type="InterPro" id="IPR050836">
    <property type="entry name" value="SDS22/Internalin_LRR"/>
</dbReference>
<dbReference type="SMART" id="SM00369">
    <property type="entry name" value="LRR_TYP"/>
    <property type="match status" value="4"/>
</dbReference>
<comment type="caution">
    <text evidence="4">The sequence shown here is derived from an EMBL/GenBank/DDBJ whole genome shotgun (WGS) entry which is preliminary data.</text>
</comment>
<dbReference type="InterPro" id="IPR032675">
    <property type="entry name" value="LRR_dom_sf"/>
</dbReference>
<dbReference type="PROSITE" id="PS51450">
    <property type="entry name" value="LRR"/>
    <property type="match status" value="3"/>
</dbReference>
<evidence type="ECO:0000256" key="1">
    <source>
        <dbReference type="ARBA" id="ARBA00022614"/>
    </source>
</evidence>
<reference evidence="5" key="1">
    <citation type="submission" date="2017-08" db="EMBL/GenBank/DDBJ databases">
        <title>A dynamic microbial community with high functional redundancy inhabits the cold, oxic subseafloor aquifer.</title>
        <authorList>
            <person name="Tully B.J."/>
            <person name="Wheat C.G."/>
            <person name="Glazer B.T."/>
            <person name="Huber J.A."/>
        </authorList>
    </citation>
    <scope>NUCLEOTIDE SEQUENCE [LARGE SCALE GENOMIC DNA]</scope>
</reference>
<keyword evidence="2" id="KW-0677">Repeat</keyword>
<keyword evidence="3" id="KW-0732">Signal</keyword>
<accession>A0A2A4X081</accession>
<evidence type="ECO:0000313" key="4">
    <source>
        <dbReference type="EMBL" id="PCI75950.1"/>
    </source>
</evidence>
<feature type="signal peptide" evidence="3">
    <location>
        <begin position="1"/>
        <end position="23"/>
    </location>
</feature>
<dbReference type="AlphaFoldDB" id="A0A2A4X081"/>
<organism evidence="4 5">
    <name type="scientific">SAR86 cluster bacterium</name>
    <dbReference type="NCBI Taxonomy" id="2030880"/>
    <lineage>
        <taxon>Bacteria</taxon>
        <taxon>Pseudomonadati</taxon>
        <taxon>Pseudomonadota</taxon>
        <taxon>Gammaproteobacteria</taxon>
        <taxon>SAR86 cluster</taxon>
    </lineage>
</organism>